<evidence type="ECO:0000256" key="2">
    <source>
        <dbReference type="ARBA" id="ARBA00023134"/>
    </source>
</evidence>
<sequence length="199" mass="23126">MFHLARSVYKHWNLREQHDILILGLDKSGKTSFIETLKAYLLKPSKALDRIQPTIGQNVSFVSIDSHHIWKIIDVSGQESFRYLWDSYFNKENIHAVVYVVDSSDPDRLQESVDELRARYLANPPAVQIPIAIIINRADLCLDISLFIDKFTELMIDLDVKRSNVFQISSDQPQDLHDSIQWLRTQLDENKDVISPSYR</sequence>
<dbReference type="InterPro" id="IPR027417">
    <property type="entry name" value="P-loop_NTPase"/>
</dbReference>
<reference evidence="3 4" key="2">
    <citation type="submission" date="2019-11" db="EMBL/GenBank/DDBJ databases">
        <authorList>
            <person name="Lu H."/>
        </authorList>
    </citation>
    <scope>NUCLEOTIDE SEQUENCE [LARGE SCALE GENOMIC DNA]</scope>
    <source>
        <strain evidence="3 4">FIM1</strain>
    </source>
</reference>
<keyword evidence="4" id="KW-1185">Reference proteome</keyword>
<evidence type="ECO:0000313" key="3">
    <source>
        <dbReference type="EMBL" id="QGN18353.1"/>
    </source>
</evidence>
<keyword evidence="1" id="KW-0547">Nucleotide-binding</keyword>
<reference evidence="3 4" key="1">
    <citation type="submission" date="2016-03" db="EMBL/GenBank/DDBJ databases">
        <title>How can Kluyveromyces marxianus grow so fast - potential evolutionary course in Saccharomyces Complex revealed by comparative genomics.</title>
        <authorList>
            <person name="Mo W."/>
            <person name="Lu W."/>
            <person name="Yang X."/>
            <person name="Qi J."/>
            <person name="Lv H."/>
        </authorList>
    </citation>
    <scope>NUCLEOTIDE SEQUENCE [LARGE SCALE GENOMIC DNA]</scope>
    <source>
        <strain evidence="3 4">FIM1</strain>
    </source>
</reference>
<dbReference type="Proteomes" id="UP000422736">
    <property type="component" value="Chromosome 7"/>
</dbReference>
<dbReference type="SMART" id="SM00177">
    <property type="entry name" value="ARF"/>
    <property type="match status" value="1"/>
</dbReference>
<proteinExistence type="predicted"/>
<protein>
    <submittedName>
        <fullName evidence="3">ADP-ribosylation factor-like protein 3</fullName>
    </submittedName>
</protein>
<dbReference type="SUPFAM" id="SSF52540">
    <property type="entry name" value="P-loop containing nucleoside triphosphate hydrolases"/>
    <property type="match status" value="1"/>
</dbReference>
<accession>A0ABX6F7V7</accession>
<dbReference type="Gene3D" id="3.40.50.300">
    <property type="entry name" value="P-loop containing nucleotide triphosphate hydrolases"/>
    <property type="match status" value="1"/>
</dbReference>
<dbReference type="InterPro" id="IPR024156">
    <property type="entry name" value="Small_GTPase_ARF"/>
</dbReference>
<evidence type="ECO:0000256" key="1">
    <source>
        <dbReference type="ARBA" id="ARBA00022741"/>
    </source>
</evidence>
<organism evidence="3 4">
    <name type="scientific">Kluyveromyces marxianus</name>
    <name type="common">Yeast</name>
    <name type="synonym">Candida kefyr</name>
    <dbReference type="NCBI Taxonomy" id="4911"/>
    <lineage>
        <taxon>Eukaryota</taxon>
        <taxon>Fungi</taxon>
        <taxon>Dikarya</taxon>
        <taxon>Ascomycota</taxon>
        <taxon>Saccharomycotina</taxon>
        <taxon>Saccharomycetes</taxon>
        <taxon>Saccharomycetales</taxon>
        <taxon>Saccharomycetaceae</taxon>
        <taxon>Kluyveromyces</taxon>
    </lineage>
</organism>
<dbReference type="Pfam" id="PF00025">
    <property type="entry name" value="Arf"/>
    <property type="match status" value="1"/>
</dbReference>
<evidence type="ECO:0000313" key="4">
    <source>
        <dbReference type="Proteomes" id="UP000422736"/>
    </source>
</evidence>
<dbReference type="PANTHER" id="PTHR45909:SF1">
    <property type="entry name" value="ADP-RIBOSYLATION FACTOR-RELATED PROTEIN 1"/>
    <property type="match status" value="1"/>
</dbReference>
<dbReference type="SMART" id="SM00178">
    <property type="entry name" value="SAR"/>
    <property type="match status" value="1"/>
</dbReference>
<dbReference type="InterPro" id="IPR006689">
    <property type="entry name" value="Small_GTPase_ARF/SAR"/>
</dbReference>
<dbReference type="EMBL" id="CP015061">
    <property type="protein sequence ID" value="QGN18353.1"/>
    <property type="molecule type" value="Genomic_DNA"/>
</dbReference>
<dbReference type="PROSITE" id="PS51417">
    <property type="entry name" value="ARF"/>
    <property type="match status" value="1"/>
</dbReference>
<gene>
    <name evidence="3" type="primary">ARL3</name>
    <name evidence="3" type="ORF">FIM1_4680</name>
</gene>
<dbReference type="PANTHER" id="PTHR45909">
    <property type="entry name" value="ADP-RIBOSYLATION FACTOR-RELATED PROTEIN 1"/>
    <property type="match status" value="1"/>
</dbReference>
<keyword evidence="2" id="KW-0342">GTP-binding</keyword>
<name>A0ABX6F7V7_KLUMA</name>